<dbReference type="PROSITE" id="PS51762">
    <property type="entry name" value="GH16_2"/>
    <property type="match status" value="1"/>
</dbReference>
<dbReference type="SUPFAM" id="SSF49899">
    <property type="entry name" value="Concanavalin A-like lectins/glucanases"/>
    <property type="match status" value="1"/>
</dbReference>
<dbReference type="GO" id="GO:0016798">
    <property type="term" value="F:hydrolase activity, acting on glycosyl bonds"/>
    <property type="evidence" value="ECO:0007669"/>
    <property type="project" value="UniProtKB-KW"/>
</dbReference>
<protein>
    <recommendedName>
        <fullName evidence="4">GH16 domain-containing protein</fullName>
    </recommendedName>
</protein>
<dbReference type="Proteomes" id="UP001633002">
    <property type="component" value="Unassembled WGS sequence"/>
</dbReference>
<dbReference type="PANTHER" id="PTHR31062">
    <property type="entry name" value="XYLOGLUCAN ENDOTRANSGLUCOSYLASE/HYDROLASE PROTEIN 8-RELATED"/>
    <property type="match status" value="1"/>
</dbReference>
<feature type="domain" description="GH16" evidence="4">
    <location>
        <begin position="753"/>
        <end position="943"/>
    </location>
</feature>
<evidence type="ECO:0000313" key="5">
    <source>
        <dbReference type="EMBL" id="KAL3701175.1"/>
    </source>
</evidence>
<dbReference type="AlphaFoldDB" id="A0ABD3IBV0"/>
<comment type="caution">
    <text evidence="5">The sequence shown here is derived from an EMBL/GenBank/DDBJ whole genome shotgun (WGS) entry which is preliminary data.</text>
</comment>
<evidence type="ECO:0000256" key="1">
    <source>
        <dbReference type="ARBA" id="ARBA00022801"/>
    </source>
</evidence>
<evidence type="ECO:0000256" key="2">
    <source>
        <dbReference type="ARBA" id="ARBA00023295"/>
    </source>
</evidence>
<proteinExistence type="predicted"/>
<accession>A0ABD3IBV0</accession>
<feature type="compositionally biased region" description="Acidic residues" evidence="3">
    <location>
        <begin position="489"/>
        <end position="499"/>
    </location>
</feature>
<dbReference type="InterPro" id="IPR008263">
    <property type="entry name" value="GH16_AS"/>
</dbReference>
<dbReference type="PROSITE" id="PS01034">
    <property type="entry name" value="GH16_1"/>
    <property type="match status" value="1"/>
</dbReference>
<keyword evidence="1" id="KW-0378">Hydrolase</keyword>
<sequence>MLRWVASTDEIMGFCGVKERHTCQHNFTMTVGDGESAYNNILDAFKDNVRGNYARVLLANPLHVGLSALLIVAMCTCNMFQAIDIRRQWDRVDSLWRVHCKDLAGPIVGHASDGDSRRRAIQLADYNRRCLESPEREFRIEWEGFSLGCLFDRAGEVTGLHDQDYVHNVKKMISPLDICRNLWLDPYIARLKHIVHLFNSEVIDNHGLHQEDVNRKDRQNYRSAQRLCNRKVSEGLRMMGGHERTLGTALYLEVVDDYVDIWSSPILTIRERVANAAKVLWFLKLWRLWITHGQHGDDIPNLKENFISNQCFIDVTMSCHFAVLLVKRFRDKYPYLPVPFSRTGTDVCEIFFSKVGGMNAVKRAYDFGNLLRSAGSLNRLAEIESEKGGVVCPRAHGKMKNIWEQLHPIPCDTTGRKLIEEPNLADFSQVQTDADIVSALKEGYIEASKLLHVLEMAPSAHCNKEAARWFRRPWDFEQSLQATFKEFISEDAEGDDNDDTIAANNRKEEDLERPPPLLDVNVEDEEHLQQAIEANAPLEQEEAIAEVHHILHEMQDIAEAARKQKSLTDVMPLKKQVNPQVPIPGKNGEYIWKARLVSQLNGNPFLSKDRLQRVTGAGNQYYNVEELARLKADLNVINLTCGMDVAVLFEREVKSNNKVLTRREGTPVEVSKQASNITFWELGRVQIIKRRTGKGKWQRQKEILDMENQSGAEILLYMYWYTVADSHRQTKFKYDGQDKCWVDLSTIIQLVTLTFKQREKIYVLDPSDRKNLLDYVRNVHYSGSPESGYENTQLELDNSTGSGFQSKYPYLYGYQSMKIKLVGGNSAGTVTSFYMQSKYTNWCELDLEFLGNVSGQPYIVQTNVFSEGIGNREQRIYFWFDPTADYHEYGILWNHNLILFLVDGKVIRVFHDTRDLGVPYLDYQPLYLSLQPLGQFSLVYARR</sequence>
<keyword evidence="6" id="KW-1185">Reference proteome</keyword>
<feature type="region of interest" description="Disordered" evidence="3">
    <location>
        <begin position="488"/>
        <end position="514"/>
    </location>
</feature>
<dbReference type="InterPro" id="IPR044791">
    <property type="entry name" value="Beta-glucanase/XTH"/>
</dbReference>
<dbReference type="Pfam" id="PF00722">
    <property type="entry name" value="Glyco_hydro_16"/>
    <property type="match status" value="1"/>
</dbReference>
<name>A0ABD3IBV0_9MARC</name>
<evidence type="ECO:0000259" key="4">
    <source>
        <dbReference type="PROSITE" id="PS51762"/>
    </source>
</evidence>
<dbReference type="EMBL" id="JBJQOH010000001">
    <property type="protein sequence ID" value="KAL3701175.1"/>
    <property type="molecule type" value="Genomic_DNA"/>
</dbReference>
<reference evidence="5 6" key="1">
    <citation type="submission" date="2024-09" db="EMBL/GenBank/DDBJ databases">
        <title>Chromosome-scale assembly of Riccia sorocarpa.</title>
        <authorList>
            <person name="Paukszto L."/>
        </authorList>
    </citation>
    <scope>NUCLEOTIDE SEQUENCE [LARGE SCALE GENOMIC DNA]</scope>
    <source>
        <strain evidence="5">LP-2024</strain>
        <tissue evidence="5">Aerial parts of the thallus</tissue>
    </source>
</reference>
<organism evidence="5 6">
    <name type="scientific">Riccia sorocarpa</name>
    <dbReference type="NCBI Taxonomy" id="122646"/>
    <lineage>
        <taxon>Eukaryota</taxon>
        <taxon>Viridiplantae</taxon>
        <taxon>Streptophyta</taxon>
        <taxon>Embryophyta</taxon>
        <taxon>Marchantiophyta</taxon>
        <taxon>Marchantiopsida</taxon>
        <taxon>Marchantiidae</taxon>
        <taxon>Marchantiales</taxon>
        <taxon>Ricciaceae</taxon>
        <taxon>Riccia</taxon>
    </lineage>
</organism>
<dbReference type="Gene3D" id="2.60.120.200">
    <property type="match status" value="1"/>
</dbReference>
<keyword evidence="2" id="KW-0326">Glycosidase</keyword>
<evidence type="ECO:0000256" key="3">
    <source>
        <dbReference type="SAM" id="MobiDB-lite"/>
    </source>
</evidence>
<dbReference type="InterPro" id="IPR013320">
    <property type="entry name" value="ConA-like_dom_sf"/>
</dbReference>
<dbReference type="InterPro" id="IPR000757">
    <property type="entry name" value="Beta-glucanase-like"/>
</dbReference>
<gene>
    <name evidence="5" type="ORF">R1sor_019197</name>
</gene>
<evidence type="ECO:0000313" key="6">
    <source>
        <dbReference type="Proteomes" id="UP001633002"/>
    </source>
</evidence>